<feature type="signal peptide" evidence="2">
    <location>
        <begin position="1"/>
        <end position="18"/>
    </location>
</feature>
<evidence type="ECO:0000256" key="1">
    <source>
        <dbReference type="SAM" id="MobiDB-lite"/>
    </source>
</evidence>
<evidence type="ECO:0000313" key="3">
    <source>
        <dbReference type="EMBL" id="MBR9728470.1"/>
    </source>
</evidence>
<dbReference type="EMBL" id="JAAIKR010000010">
    <property type="protein sequence ID" value="MBR9728470.1"/>
    <property type="molecule type" value="Genomic_DNA"/>
</dbReference>
<name>A0ABS5I527_9GAMM</name>
<feature type="chain" id="PRO_5046425593" evidence="2">
    <location>
        <begin position="19"/>
        <end position="482"/>
    </location>
</feature>
<dbReference type="RefSeq" id="WP_153663986.1">
    <property type="nucleotide sequence ID" value="NZ_JAAIKR010000010.1"/>
</dbReference>
<evidence type="ECO:0000313" key="4">
    <source>
        <dbReference type="Proteomes" id="UP000811844"/>
    </source>
</evidence>
<protein>
    <submittedName>
        <fullName evidence="3">Uncharacterized protein</fullName>
    </submittedName>
</protein>
<proteinExistence type="predicted"/>
<keyword evidence="4" id="KW-1185">Reference proteome</keyword>
<organism evidence="3 4">
    <name type="scientific">Shewanella intestini</name>
    <dbReference type="NCBI Taxonomy" id="2017544"/>
    <lineage>
        <taxon>Bacteria</taxon>
        <taxon>Pseudomonadati</taxon>
        <taxon>Pseudomonadota</taxon>
        <taxon>Gammaproteobacteria</taxon>
        <taxon>Alteromonadales</taxon>
        <taxon>Shewanellaceae</taxon>
        <taxon>Shewanella</taxon>
    </lineage>
</organism>
<sequence>MKKLLVLTLPFFGLPVSAKSLPPILDYLPACAPVVVDSIYVEKKLANISNDKLVESSFHQVRLKAKDKRVDAAIITNLIQTNKLIVTADLIDFCSEDDSLSSTPTAYNQSSRLAEPAVTKPKPAPVTPPRIETRVAAVKAAPKPVPTPAPKRVVAPSNRNFTSKLMSDIQLAKLAAKVGQPSANVTLSGAYGININNSSEFLLNVLGPASAIFTLSPDTTAWLYGRDLWFYIENDKVQKISYKERALLNYTGRNFILYDEDFDNNWLIDDKAGYRDDVDNVRRKLNYLKKQSDAEYTVSNQRNLLKLDFSEFSSYNSREPELLLSGFTFHSRQYAKDENQIIYSQLNDDLLTQILLPTPSTPSYKLQDLVTNYVPNIINYSEDGSWEVLSKYIQVKHKDNAITKVKLSESINYPVETDEEFMRFLKLANIPVTKGEMTAHYKSDADVWAENVEVSKDDYQIRAEFTSEDDDAMLISLEVEYL</sequence>
<keyword evidence="2" id="KW-0732">Signal</keyword>
<dbReference type="Proteomes" id="UP000811844">
    <property type="component" value="Unassembled WGS sequence"/>
</dbReference>
<accession>A0ABS5I527</accession>
<feature type="compositionally biased region" description="Polar residues" evidence="1">
    <location>
        <begin position="103"/>
        <end position="112"/>
    </location>
</feature>
<feature type="region of interest" description="Disordered" evidence="1">
    <location>
        <begin position="103"/>
        <end position="128"/>
    </location>
</feature>
<reference evidence="3 4" key="1">
    <citation type="submission" date="2020-02" db="EMBL/GenBank/DDBJ databases">
        <title>Shewanella WXL01 sp. nov., a marine bacterium isolated from green algae in Luhuitou Fringing Reef (Northern South China Sea).</title>
        <authorList>
            <person name="Wang X."/>
        </authorList>
    </citation>
    <scope>NUCLEOTIDE SEQUENCE [LARGE SCALE GENOMIC DNA]</scope>
    <source>
        <strain evidence="3 4">MCCC 1A01895</strain>
    </source>
</reference>
<evidence type="ECO:0000256" key="2">
    <source>
        <dbReference type="SAM" id="SignalP"/>
    </source>
</evidence>
<gene>
    <name evidence="3" type="ORF">G3R48_10840</name>
</gene>
<comment type="caution">
    <text evidence="3">The sequence shown here is derived from an EMBL/GenBank/DDBJ whole genome shotgun (WGS) entry which is preliminary data.</text>
</comment>